<dbReference type="InterPro" id="IPR032364">
    <property type="entry name" value="GramPos_pilinD1_N"/>
</dbReference>
<protein>
    <submittedName>
        <fullName evidence="6">Uncharacterized protein</fullName>
    </submittedName>
</protein>
<feature type="region of interest" description="Disordered" evidence="1">
    <location>
        <begin position="362"/>
        <end position="405"/>
    </location>
</feature>
<evidence type="ECO:0000259" key="5">
    <source>
        <dbReference type="Pfam" id="PF17802"/>
    </source>
</evidence>
<keyword evidence="3" id="KW-0732">Signal</keyword>
<evidence type="ECO:0000313" key="6">
    <source>
        <dbReference type="EMBL" id="KRL12218.1"/>
    </source>
</evidence>
<reference evidence="6 7" key="1">
    <citation type="journal article" date="2015" name="Genome Announc.">
        <title>Expanding the biotechnology potential of lactobacilli through comparative genomics of 213 strains and associated genera.</title>
        <authorList>
            <person name="Sun Z."/>
            <person name="Harris H.M."/>
            <person name="McCann A."/>
            <person name="Guo C."/>
            <person name="Argimon S."/>
            <person name="Zhang W."/>
            <person name="Yang X."/>
            <person name="Jeffery I.B."/>
            <person name="Cooney J.C."/>
            <person name="Kagawa T.F."/>
            <person name="Liu W."/>
            <person name="Song Y."/>
            <person name="Salvetti E."/>
            <person name="Wrobel A."/>
            <person name="Rasinkangas P."/>
            <person name="Parkhill J."/>
            <person name="Rea M.C."/>
            <person name="O'Sullivan O."/>
            <person name="Ritari J."/>
            <person name="Douillard F.P."/>
            <person name="Paul Ross R."/>
            <person name="Yang R."/>
            <person name="Briner A.E."/>
            <person name="Felis G.E."/>
            <person name="de Vos W.M."/>
            <person name="Barrangou R."/>
            <person name="Klaenhammer T.R."/>
            <person name="Caufield P.W."/>
            <person name="Cui Y."/>
            <person name="Zhang H."/>
            <person name="O'Toole P.W."/>
        </authorList>
    </citation>
    <scope>NUCLEOTIDE SEQUENCE [LARGE SCALE GENOMIC DNA]</scope>
    <source>
        <strain evidence="6 7">DSM 12744</strain>
    </source>
</reference>
<dbReference type="STRING" id="1423792.FD09_GL003088"/>
<feature type="domain" description="SpaA-like prealbumin fold" evidence="5">
    <location>
        <begin position="236"/>
        <end position="328"/>
    </location>
</feature>
<proteinExistence type="predicted"/>
<keyword evidence="2" id="KW-1133">Transmembrane helix</keyword>
<keyword evidence="2" id="KW-0812">Transmembrane</keyword>
<dbReference type="Proteomes" id="UP000051330">
    <property type="component" value="Unassembled WGS sequence"/>
</dbReference>
<feature type="domain" description="Gram-positive pilin subunit D1 N-terminal" evidence="4">
    <location>
        <begin position="35"/>
        <end position="217"/>
    </location>
</feature>
<dbReference type="RefSeq" id="WP_057820985.1">
    <property type="nucleotide sequence ID" value="NZ_AZEC01000009.1"/>
</dbReference>
<evidence type="ECO:0000256" key="1">
    <source>
        <dbReference type="SAM" id="MobiDB-lite"/>
    </source>
</evidence>
<dbReference type="EMBL" id="AZEC01000009">
    <property type="protein sequence ID" value="KRL12218.1"/>
    <property type="molecule type" value="Genomic_DNA"/>
</dbReference>
<feature type="compositionally biased region" description="Polar residues" evidence="1">
    <location>
        <begin position="389"/>
        <end position="405"/>
    </location>
</feature>
<comment type="caution">
    <text evidence="6">The sequence shown here is derived from an EMBL/GenBank/DDBJ whole genome shotgun (WGS) entry which is preliminary data.</text>
</comment>
<dbReference type="PATRIC" id="fig|1423792.3.peg.3179"/>
<name>A0A0R1N4B0_9LACO</name>
<dbReference type="Pfam" id="PF16555">
    <property type="entry name" value="GramPos_pilinD1"/>
    <property type="match status" value="1"/>
</dbReference>
<gene>
    <name evidence="6" type="ORF">FD09_GL003088</name>
</gene>
<dbReference type="Gene3D" id="2.60.40.10">
    <property type="entry name" value="Immunoglobulins"/>
    <property type="match status" value="2"/>
</dbReference>
<keyword evidence="7" id="KW-1185">Reference proteome</keyword>
<sequence>MKKYHWMQTLLLSLLLPLLLAPNLFLHNTHAADTETVEIVMHKRVYRDVRSPEDVWYVNDGLLISDPNHKLLSKTSGLNGANFHIFDLSAEYARVKKDWEPSAHDNQPFSDQLFIDLYRDKPRRQTLTWAKKELPLVATVKTKSDDALGEDGIARFNVTQGAVKNKKVYLILEDQLDPSMGLNIDMTQKTSPIVMILPMMHPSEESALNQIHIYPKNAAYVRDPYFFKFGKQVNGEEIRLAGAKFVLYQLINNQKRYLQLGAENDLGNRWVTSSDPLNDERVDKFTSDKDGLVNMGQRFLSAGTYYFEEVQTVNGYDLDASAKGIKVEVPEEWRDESGTFLPVMVNGQPLMELISGKVPEEAMQQAKPRVYNTQQGSKPPSTPGKPTPVNSVKPTGRSSTAKGWLPQTGTVKTMATIVGFVLIFVAAIIYWRNRRNRKNNLFPISTLCR</sequence>
<organism evidence="6 7">
    <name type="scientific">Schleiferilactobacillus perolens DSM 12744</name>
    <dbReference type="NCBI Taxonomy" id="1423792"/>
    <lineage>
        <taxon>Bacteria</taxon>
        <taxon>Bacillati</taxon>
        <taxon>Bacillota</taxon>
        <taxon>Bacilli</taxon>
        <taxon>Lactobacillales</taxon>
        <taxon>Lactobacillaceae</taxon>
        <taxon>Schleiferilactobacillus</taxon>
    </lineage>
</organism>
<dbReference type="InterPro" id="IPR041033">
    <property type="entry name" value="SpaA_PFL_dom_1"/>
</dbReference>
<dbReference type="Pfam" id="PF17802">
    <property type="entry name" value="SpaA"/>
    <property type="match status" value="1"/>
</dbReference>
<feature type="transmembrane region" description="Helical" evidence="2">
    <location>
        <begin position="414"/>
        <end position="431"/>
    </location>
</feature>
<evidence type="ECO:0000256" key="2">
    <source>
        <dbReference type="SAM" id="Phobius"/>
    </source>
</evidence>
<evidence type="ECO:0000256" key="3">
    <source>
        <dbReference type="SAM" id="SignalP"/>
    </source>
</evidence>
<dbReference type="InterPro" id="IPR013783">
    <property type="entry name" value="Ig-like_fold"/>
</dbReference>
<feature type="chain" id="PRO_5006408209" evidence="3">
    <location>
        <begin position="32"/>
        <end position="449"/>
    </location>
</feature>
<evidence type="ECO:0000313" key="7">
    <source>
        <dbReference type="Proteomes" id="UP000051330"/>
    </source>
</evidence>
<keyword evidence="2" id="KW-0472">Membrane</keyword>
<accession>A0A0R1N4B0</accession>
<feature type="signal peptide" evidence="3">
    <location>
        <begin position="1"/>
        <end position="31"/>
    </location>
</feature>
<evidence type="ECO:0000259" key="4">
    <source>
        <dbReference type="Pfam" id="PF16555"/>
    </source>
</evidence>
<dbReference type="AlphaFoldDB" id="A0A0R1N4B0"/>
<dbReference type="NCBIfam" id="TIGR01167">
    <property type="entry name" value="LPXTG_anchor"/>
    <property type="match status" value="1"/>
</dbReference>